<dbReference type="eggNOG" id="ENOG5031UKH">
    <property type="taxonomic scope" value="Bacteria"/>
</dbReference>
<keyword evidence="1" id="KW-0732">Signal</keyword>
<dbReference type="EMBL" id="CP000112">
    <property type="protein sequence ID" value="ABB40299.1"/>
    <property type="molecule type" value="Genomic_DNA"/>
</dbReference>
<gene>
    <name evidence="2" type="ordered locus">Dde_3506</name>
</gene>
<dbReference type="InterPro" id="IPR025522">
    <property type="entry name" value="DUF4410"/>
</dbReference>
<name>Q30VJ7_OLEA2</name>
<reference evidence="2 3" key="1">
    <citation type="journal article" date="2011" name="J. Bacteriol.">
        <title>Complete genome sequence and updated annotation of Desulfovibrio alaskensis G20.</title>
        <authorList>
            <person name="Hauser L.J."/>
            <person name="Land M.L."/>
            <person name="Brown S.D."/>
            <person name="Larimer F."/>
            <person name="Keller K.L."/>
            <person name="Rapp-Giles B.J."/>
            <person name="Price M.N."/>
            <person name="Lin M."/>
            <person name="Bruce D.C."/>
            <person name="Detter J.C."/>
            <person name="Tapia R."/>
            <person name="Han C.S."/>
            <person name="Goodwin L.A."/>
            <person name="Cheng J.F."/>
            <person name="Pitluck S."/>
            <person name="Copeland A."/>
            <person name="Lucas S."/>
            <person name="Nolan M."/>
            <person name="Lapidus A.L."/>
            <person name="Palumbo A.V."/>
            <person name="Wall J.D."/>
        </authorList>
    </citation>
    <scope>NUCLEOTIDE SEQUENCE [LARGE SCALE GENOMIC DNA]</scope>
    <source>
        <strain evidence="3">ATCC BAA 1058 / DSM 17464 / G20</strain>
    </source>
</reference>
<dbReference type="AlphaFoldDB" id="Q30VJ7"/>
<dbReference type="KEGG" id="dde:Dde_3506"/>
<organism evidence="2 3">
    <name type="scientific">Oleidesulfovibrio alaskensis (strain ATCC BAA-1058 / DSM 17464 / G20)</name>
    <name type="common">Desulfovibrio alaskensis</name>
    <dbReference type="NCBI Taxonomy" id="207559"/>
    <lineage>
        <taxon>Bacteria</taxon>
        <taxon>Pseudomonadati</taxon>
        <taxon>Thermodesulfobacteriota</taxon>
        <taxon>Desulfovibrionia</taxon>
        <taxon>Desulfovibrionales</taxon>
        <taxon>Desulfovibrionaceae</taxon>
        <taxon>Oleidesulfovibrio</taxon>
    </lineage>
</organism>
<evidence type="ECO:0000313" key="3">
    <source>
        <dbReference type="Proteomes" id="UP000002710"/>
    </source>
</evidence>
<evidence type="ECO:0000256" key="1">
    <source>
        <dbReference type="SAM" id="SignalP"/>
    </source>
</evidence>
<sequence length="172" mass="18564">MKRIVLLIFLCLAMAGCSTKAQLVPQTESGKTIMADSFAISSVEDRSGYAFESAEENFSLAEAMRTALNKALTKEHLERADSEYVLVTTIVSYSPGNAFKRWLLPGAGATELKTETAIMDREGTVLATVPVERSIAAGGGYTVGAWMYVFDDVAEATVDVLKTVVRQDVAVK</sequence>
<evidence type="ECO:0008006" key="4">
    <source>
        <dbReference type="Google" id="ProtNLM"/>
    </source>
</evidence>
<dbReference type="Pfam" id="PF14366">
    <property type="entry name" value="DUF4410"/>
    <property type="match status" value="1"/>
</dbReference>
<dbReference type="RefSeq" id="WP_011369199.1">
    <property type="nucleotide sequence ID" value="NC_007519.1"/>
</dbReference>
<feature type="signal peptide" evidence="1">
    <location>
        <begin position="1"/>
        <end position="21"/>
    </location>
</feature>
<keyword evidence="3" id="KW-1185">Reference proteome</keyword>
<proteinExistence type="predicted"/>
<dbReference type="PROSITE" id="PS51257">
    <property type="entry name" value="PROKAR_LIPOPROTEIN"/>
    <property type="match status" value="1"/>
</dbReference>
<dbReference type="HOGENOM" id="CLU_1552792_0_0_7"/>
<accession>Q30VJ7</accession>
<dbReference type="Proteomes" id="UP000002710">
    <property type="component" value="Chromosome"/>
</dbReference>
<feature type="chain" id="PRO_5004219930" description="DUF4136 domain-containing protein" evidence="1">
    <location>
        <begin position="22"/>
        <end position="172"/>
    </location>
</feature>
<protein>
    <recommendedName>
        <fullName evidence="4">DUF4136 domain-containing protein</fullName>
    </recommendedName>
</protein>
<evidence type="ECO:0000313" key="2">
    <source>
        <dbReference type="EMBL" id="ABB40299.1"/>
    </source>
</evidence>